<dbReference type="EMBL" id="BMVU01000053">
    <property type="protein sequence ID" value="GGY04298.1"/>
    <property type="molecule type" value="Genomic_DNA"/>
</dbReference>
<accession>A0A918U6U2</accession>
<reference evidence="2" key="1">
    <citation type="journal article" date="2014" name="Int. J. Syst. Evol. Microbiol.">
        <title>Complete genome sequence of Corynebacterium casei LMG S-19264T (=DSM 44701T), isolated from a smear-ripened cheese.</title>
        <authorList>
            <consortium name="US DOE Joint Genome Institute (JGI-PGF)"/>
            <person name="Walter F."/>
            <person name="Albersmeier A."/>
            <person name="Kalinowski J."/>
            <person name="Ruckert C."/>
        </authorList>
    </citation>
    <scope>NUCLEOTIDE SEQUENCE</scope>
    <source>
        <strain evidence="2">JCM 4790</strain>
    </source>
</reference>
<evidence type="ECO:0000259" key="1">
    <source>
        <dbReference type="Pfam" id="PF13340"/>
    </source>
</evidence>
<protein>
    <submittedName>
        <fullName evidence="2">Transposase</fullName>
    </submittedName>
</protein>
<dbReference type="InterPro" id="IPR052909">
    <property type="entry name" value="Transposase_6_like"/>
</dbReference>
<keyword evidence="3" id="KW-1185">Reference proteome</keyword>
<evidence type="ECO:0000313" key="2">
    <source>
        <dbReference type="EMBL" id="GGY04298.1"/>
    </source>
</evidence>
<feature type="domain" description="Insertion element IS402-like" evidence="1">
    <location>
        <begin position="11"/>
        <end position="87"/>
    </location>
</feature>
<dbReference type="InterPro" id="IPR025161">
    <property type="entry name" value="IS402-like_dom"/>
</dbReference>
<sequence>MSGGLSKRLVPDGLWALVAPLLPSFAARPQGGGTAPRDERGVFTAVVYVLTSECAWRQLPYTFGVSPATAHRRFAMWTEAGVWRRLHRAVLDGLGARDELDWASVIVDAAAARARR</sequence>
<organism evidence="2 3">
    <name type="scientific">Streptomyces minutiscleroticus</name>
    <dbReference type="NCBI Taxonomy" id="68238"/>
    <lineage>
        <taxon>Bacteria</taxon>
        <taxon>Bacillati</taxon>
        <taxon>Actinomycetota</taxon>
        <taxon>Actinomycetes</taxon>
        <taxon>Kitasatosporales</taxon>
        <taxon>Streptomycetaceae</taxon>
        <taxon>Streptomyces</taxon>
    </lineage>
</organism>
<dbReference type="PANTHER" id="PTHR46637:SF1">
    <property type="entry name" value="BLL5188 PROTEIN"/>
    <property type="match status" value="1"/>
</dbReference>
<dbReference type="AlphaFoldDB" id="A0A918U6U2"/>
<dbReference type="PANTHER" id="PTHR46637">
    <property type="entry name" value="TIS1421-TRANSPOSASE PROTEIN A"/>
    <property type="match status" value="1"/>
</dbReference>
<comment type="caution">
    <text evidence="2">The sequence shown here is derived from an EMBL/GenBank/DDBJ whole genome shotgun (WGS) entry which is preliminary data.</text>
</comment>
<proteinExistence type="predicted"/>
<evidence type="ECO:0000313" key="3">
    <source>
        <dbReference type="Proteomes" id="UP000619244"/>
    </source>
</evidence>
<reference evidence="2" key="2">
    <citation type="submission" date="2020-09" db="EMBL/GenBank/DDBJ databases">
        <authorList>
            <person name="Sun Q."/>
            <person name="Ohkuma M."/>
        </authorList>
    </citation>
    <scope>NUCLEOTIDE SEQUENCE</scope>
    <source>
        <strain evidence="2">JCM 4790</strain>
    </source>
</reference>
<dbReference type="Pfam" id="PF13340">
    <property type="entry name" value="DUF4096"/>
    <property type="match status" value="1"/>
</dbReference>
<dbReference type="RefSeq" id="WP_190194126.1">
    <property type="nucleotide sequence ID" value="NZ_BMVU01000053.1"/>
</dbReference>
<dbReference type="Proteomes" id="UP000619244">
    <property type="component" value="Unassembled WGS sequence"/>
</dbReference>
<gene>
    <name evidence="2" type="ORF">GCM10010358_67280</name>
</gene>
<name>A0A918U6U2_9ACTN</name>